<sequence length="272" mass="29538">MSVRPDIPVAFSTGSLYTFGLERVFAWTSEAGFDGVEVMMDDRWDTHQPEYVGDLARRYSLPVLAVHPPIYSGVWRLSKDETLVRSAKLVVALGAPVLVAHPPRPARLAAWEAGPLAEARRMGVAVAVENMPRSGRARSGRRGRRSASLLRLGGERSSHLPEHLARFEAVTLDTSHVAASGLGVMDFYRKVGPSLRHVHLSDSDGSGGDQHRVPGRGNLPLRELLAALAADGYAGAVSLELKPFQTGAPHPESVLERMRESLLYVRRGLGQG</sequence>
<evidence type="ECO:0000313" key="2">
    <source>
        <dbReference type="EMBL" id="AHY46440.1"/>
    </source>
</evidence>
<dbReference type="Gene3D" id="3.20.20.150">
    <property type="entry name" value="Divalent-metal-dependent TIM barrel enzymes"/>
    <property type="match status" value="1"/>
</dbReference>
<accession>A0A023X354</accession>
<dbReference type="HOGENOM" id="CLU_065571_0_0_11"/>
<dbReference type="EMBL" id="CP007514">
    <property type="protein sequence ID" value="AHY46440.1"/>
    <property type="molecule type" value="Genomic_DNA"/>
</dbReference>
<evidence type="ECO:0000313" key="3">
    <source>
        <dbReference type="EMBL" id="MDX5893847.1"/>
    </source>
</evidence>
<proteinExistence type="predicted"/>
<reference evidence="2 4" key="1">
    <citation type="submission" date="2014-03" db="EMBL/GenBank/DDBJ databases">
        <title>Complete genome sequence of the Radio-Resistant Rubrobacter radiotolerans RSPS-4.</title>
        <authorList>
            <person name="Egas C.C."/>
            <person name="Barroso C.C."/>
            <person name="Froufe H.J.C."/>
            <person name="Pacheco J.J."/>
            <person name="Albuquerque L.L."/>
            <person name="da Costa M.M.S."/>
        </authorList>
    </citation>
    <scope>NUCLEOTIDE SEQUENCE [LARGE SCALE GENOMIC DNA]</scope>
    <source>
        <strain evidence="2 4">RSPS-4</strain>
    </source>
</reference>
<dbReference type="InterPro" id="IPR013022">
    <property type="entry name" value="Xyl_isomerase-like_TIM-brl"/>
</dbReference>
<dbReference type="SUPFAM" id="SSF51658">
    <property type="entry name" value="Xylose isomerase-like"/>
    <property type="match status" value="1"/>
</dbReference>
<dbReference type="OrthoDB" id="3248123at2"/>
<dbReference type="AlphaFoldDB" id="A0A023X354"/>
<evidence type="ECO:0000313" key="4">
    <source>
        <dbReference type="Proteomes" id="UP000025229"/>
    </source>
</evidence>
<reference evidence="3" key="2">
    <citation type="submission" date="2023-11" db="EMBL/GenBank/DDBJ databases">
        <title>MicrobeMod: A computational toolkit for identifying prokaryotic methylation and restriction-modification with nanopore sequencing.</title>
        <authorList>
            <person name="Crits-Christoph A."/>
            <person name="Kang S.C."/>
            <person name="Lee H."/>
            <person name="Ostrov N."/>
        </authorList>
    </citation>
    <scope>NUCLEOTIDE SEQUENCE</scope>
    <source>
        <strain evidence="3">ATCC 51242</strain>
    </source>
</reference>
<feature type="domain" description="Xylose isomerase-like TIM barrel" evidence="1">
    <location>
        <begin position="25"/>
        <end position="250"/>
    </location>
</feature>
<keyword evidence="4" id="KW-1185">Reference proteome</keyword>
<dbReference type="eggNOG" id="COG1082">
    <property type="taxonomic scope" value="Bacteria"/>
</dbReference>
<dbReference type="PANTHER" id="PTHR12110">
    <property type="entry name" value="HYDROXYPYRUVATE ISOMERASE"/>
    <property type="match status" value="1"/>
</dbReference>
<dbReference type="GO" id="GO:0016853">
    <property type="term" value="F:isomerase activity"/>
    <property type="evidence" value="ECO:0007669"/>
    <property type="project" value="UniProtKB-KW"/>
</dbReference>
<keyword evidence="2" id="KW-0413">Isomerase</keyword>
<evidence type="ECO:0000259" key="1">
    <source>
        <dbReference type="Pfam" id="PF01261"/>
    </source>
</evidence>
<dbReference type="RefSeq" id="WP_038681307.1">
    <property type="nucleotide sequence ID" value="NZ_CP007514.1"/>
</dbReference>
<dbReference type="InterPro" id="IPR050312">
    <property type="entry name" value="IolE/XylAMocC-like"/>
</dbReference>
<dbReference type="STRING" id="42256.RradSPS_1157"/>
<protein>
    <submittedName>
        <fullName evidence="3">Sugar phosphate isomerase/epimerase</fullName>
    </submittedName>
    <submittedName>
        <fullName evidence="2">Xylose isomerase-like TIM barrel</fullName>
    </submittedName>
</protein>
<name>A0A023X354_RUBRA</name>
<dbReference type="InterPro" id="IPR036237">
    <property type="entry name" value="Xyl_isomerase-like_sf"/>
</dbReference>
<dbReference type="KEGG" id="rrd:RradSPS_1157"/>
<dbReference type="Proteomes" id="UP000025229">
    <property type="component" value="Chromosome"/>
</dbReference>
<dbReference type="Pfam" id="PF01261">
    <property type="entry name" value="AP_endonuc_2"/>
    <property type="match status" value="1"/>
</dbReference>
<gene>
    <name evidence="2" type="ORF">RradSPS_1157</name>
    <name evidence="3" type="ORF">SIL72_07360</name>
</gene>
<organism evidence="2 4">
    <name type="scientific">Rubrobacter radiotolerans</name>
    <name type="common">Arthrobacter radiotolerans</name>
    <dbReference type="NCBI Taxonomy" id="42256"/>
    <lineage>
        <taxon>Bacteria</taxon>
        <taxon>Bacillati</taxon>
        <taxon>Actinomycetota</taxon>
        <taxon>Rubrobacteria</taxon>
        <taxon>Rubrobacterales</taxon>
        <taxon>Rubrobacteraceae</taxon>
        <taxon>Rubrobacter</taxon>
    </lineage>
</organism>
<dbReference type="EMBL" id="JAWXXX010000001">
    <property type="protein sequence ID" value="MDX5893847.1"/>
    <property type="molecule type" value="Genomic_DNA"/>
</dbReference>
<dbReference type="PANTHER" id="PTHR12110:SF47">
    <property type="match status" value="1"/>
</dbReference>
<dbReference type="Proteomes" id="UP001281130">
    <property type="component" value="Unassembled WGS sequence"/>
</dbReference>